<dbReference type="EMBL" id="UINC01057544">
    <property type="protein sequence ID" value="SVB78815.1"/>
    <property type="molecule type" value="Genomic_DNA"/>
</dbReference>
<dbReference type="SUPFAM" id="SSF51556">
    <property type="entry name" value="Metallo-dependent hydrolases"/>
    <property type="match status" value="1"/>
</dbReference>
<feature type="domain" description="Amidohydrolase-related" evidence="2">
    <location>
        <begin position="60"/>
        <end position="240"/>
    </location>
</feature>
<dbReference type="Pfam" id="PF01979">
    <property type="entry name" value="Amidohydro_1"/>
    <property type="match status" value="1"/>
</dbReference>
<dbReference type="SUPFAM" id="SSF51338">
    <property type="entry name" value="Composite domain of metallo-dependent hydrolases"/>
    <property type="match status" value="1"/>
</dbReference>
<dbReference type="PANTHER" id="PTHR43794:SF11">
    <property type="entry name" value="AMIDOHYDROLASE-RELATED DOMAIN-CONTAINING PROTEIN"/>
    <property type="match status" value="1"/>
</dbReference>
<dbReference type="InterPro" id="IPR050287">
    <property type="entry name" value="MTA/SAH_deaminase"/>
</dbReference>
<dbReference type="Gene3D" id="3.20.20.140">
    <property type="entry name" value="Metal-dependent hydrolases"/>
    <property type="match status" value="1"/>
</dbReference>
<gene>
    <name evidence="3" type="ORF">METZ01_LOCUS231669</name>
</gene>
<feature type="non-terminal residue" evidence="3">
    <location>
        <position position="245"/>
    </location>
</feature>
<evidence type="ECO:0000256" key="1">
    <source>
        <dbReference type="ARBA" id="ARBA00022801"/>
    </source>
</evidence>
<name>A0A382GVD1_9ZZZZ</name>
<keyword evidence="1" id="KW-0378">Hydrolase</keyword>
<organism evidence="3">
    <name type="scientific">marine metagenome</name>
    <dbReference type="NCBI Taxonomy" id="408172"/>
    <lineage>
        <taxon>unclassified sequences</taxon>
        <taxon>metagenomes</taxon>
        <taxon>ecological metagenomes</taxon>
    </lineage>
</organism>
<dbReference type="InterPro" id="IPR006680">
    <property type="entry name" value="Amidohydro-rel"/>
</dbReference>
<dbReference type="AlphaFoldDB" id="A0A382GVD1"/>
<evidence type="ECO:0000259" key="2">
    <source>
        <dbReference type="Pfam" id="PF01979"/>
    </source>
</evidence>
<dbReference type="InterPro" id="IPR011059">
    <property type="entry name" value="Metal-dep_hydrolase_composite"/>
</dbReference>
<reference evidence="3" key="1">
    <citation type="submission" date="2018-05" db="EMBL/GenBank/DDBJ databases">
        <authorList>
            <person name="Lanie J.A."/>
            <person name="Ng W.-L."/>
            <person name="Kazmierczak K.M."/>
            <person name="Andrzejewski T.M."/>
            <person name="Davidsen T.M."/>
            <person name="Wayne K.J."/>
            <person name="Tettelin H."/>
            <person name="Glass J.I."/>
            <person name="Rusch D."/>
            <person name="Podicherti R."/>
            <person name="Tsui H.-C.T."/>
            <person name="Winkler M.E."/>
        </authorList>
    </citation>
    <scope>NUCLEOTIDE SEQUENCE</scope>
</reference>
<dbReference type="GO" id="GO:0016810">
    <property type="term" value="F:hydrolase activity, acting on carbon-nitrogen (but not peptide) bonds"/>
    <property type="evidence" value="ECO:0007669"/>
    <property type="project" value="InterPro"/>
</dbReference>
<accession>A0A382GVD1</accession>
<dbReference type="PANTHER" id="PTHR43794">
    <property type="entry name" value="AMINOHYDROLASE SSNA-RELATED"/>
    <property type="match status" value="1"/>
</dbReference>
<dbReference type="InterPro" id="IPR032466">
    <property type="entry name" value="Metal_Hydrolase"/>
</dbReference>
<proteinExistence type="predicted"/>
<protein>
    <recommendedName>
        <fullName evidence="2">Amidohydrolase-related domain-containing protein</fullName>
    </recommendedName>
</protein>
<sequence length="245" mass="27616">MNIDTLIHARWIIPVEPENTVYENYALAIKNDKIIALLGSDDARKKFTATEELVLEHHALIPGLINAHTHAAMSLFRGIANDLPLMDWLNNHIWPAEKKWIGPEFVKDGTKLAIAEMLRSGTTCFNDMYFFPDSTAEICASVGMRAMIGLIIIDLPTLWANSSDEYLAKGEYVHDSFRHNPLISTAFAPHAPYTVSDDSLKRIAVLAEELDIQIHMHIHETTDEINQSINKYGKRPIDRLSELGL</sequence>
<dbReference type="Gene3D" id="2.30.40.10">
    <property type="entry name" value="Urease, subunit C, domain 1"/>
    <property type="match status" value="1"/>
</dbReference>
<evidence type="ECO:0000313" key="3">
    <source>
        <dbReference type="EMBL" id="SVB78815.1"/>
    </source>
</evidence>